<accession>A0A0L7LPA4</accession>
<dbReference type="InterPro" id="IPR036691">
    <property type="entry name" value="Endo/exonu/phosph_ase_sf"/>
</dbReference>
<sequence length="394" mass="45347">MKTYDNLDDLHTTMNFFYTNIRSIITPGKLDELKCIIKSIGVHLHLILITESWIKTEEEANRIQIPNYTHYYNHRTDRRGGGVTIFAHKDLKHSLSEELYINGETNRYRSVLRETGYSILNKVEEEYATRSTATTGSILDHEFCENINLNSYVNLDKSIKTVLAQSKITQIKIQNPPQKDWINKNIINNINNRNVLWQNLKNESNNEQLLKKYNKARNYVTELISQTKSNYYFDSFGKCINNPKKMWRLIDTLSKNKIKDGSSPPKLKTDFGTITDGKDICEVFNTFFATIGSHLANKIPHSFHNNTTYTFTNKTSTTGNELSMLGKCTEDEVARIIDHLDPNTSSGIDEPFAVDTPRCVTAKRRALRHALVPTPFLLSNYTARRKYETCNITV</sequence>
<protein>
    <submittedName>
        <fullName evidence="1">Putative tick transposon</fullName>
    </submittedName>
</protein>
<gene>
    <name evidence="1" type="ORF">OBRU01_03732</name>
</gene>
<dbReference type="AlphaFoldDB" id="A0A0L7LPA4"/>
<keyword evidence="2" id="KW-1185">Reference proteome</keyword>
<dbReference type="PANTHER" id="PTHR47510">
    <property type="entry name" value="REVERSE TRANSCRIPTASE DOMAIN-CONTAINING PROTEIN"/>
    <property type="match status" value="1"/>
</dbReference>
<dbReference type="Gene3D" id="3.60.10.10">
    <property type="entry name" value="Endonuclease/exonuclease/phosphatase"/>
    <property type="match status" value="1"/>
</dbReference>
<dbReference type="SUPFAM" id="SSF56219">
    <property type="entry name" value="DNase I-like"/>
    <property type="match status" value="1"/>
</dbReference>
<evidence type="ECO:0000313" key="1">
    <source>
        <dbReference type="EMBL" id="KOB77051.1"/>
    </source>
</evidence>
<dbReference type="Proteomes" id="UP000037510">
    <property type="component" value="Unassembled WGS sequence"/>
</dbReference>
<evidence type="ECO:0000313" key="2">
    <source>
        <dbReference type="Proteomes" id="UP000037510"/>
    </source>
</evidence>
<organism evidence="1 2">
    <name type="scientific">Operophtera brumata</name>
    <name type="common">Winter moth</name>
    <name type="synonym">Phalaena brumata</name>
    <dbReference type="NCBI Taxonomy" id="104452"/>
    <lineage>
        <taxon>Eukaryota</taxon>
        <taxon>Metazoa</taxon>
        <taxon>Ecdysozoa</taxon>
        <taxon>Arthropoda</taxon>
        <taxon>Hexapoda</taxon>
        <taxon>Insecta</taxon>
        <taxon>Pterygota</taxon>
        <taxon>Neoptera</taxon>
        <taxon>Endopterygota</taxon>
        <taxon>Lepidoptera</taxon>
        <taxon>Glossata</taxon>
        <taxon>Ditrysia</taxon>
        <taxon>Geometroidea</taxon>
        <taxon>Geometridae</taxon>
        <taxon>Larentiinae</taxon>
        <taxon>Operophtera</taxon>
    </lineage>
</organism>
<dbReference type="EMBL" id="JTDY01000466">
    <property type="protein sequence ID" value="KOB77051.1"/>
    <property type="molecule type" value="Genomic_DNA"/>
</dbReference>
<name>A0A0L7LPA4_OPEBR</name>
<reference evidence="1 2" key="1">
    <citation type="journal article" date="2015" name="Genome Biol. Evol.">
        <title>The genome of winter moth (Operophtera brumata) provides a genomic perspective on sexual dimorphism and phenology.</title>
        <authorList>
            <person name="Derks M.F."/>
            <person name="Smit S."/>
            <person name="Salis L."/>
            <person name="Schijlen E."/>
            <person name="Bossers A."/>
            <person name="Mateman C."/>
            <person name="Pijl A.S."/>
            <person name="de Ridder D."/>
            <person name="Groenen M.A."/>
            <person name="Visser M.E."/>
            <person name="Megens H.J."/>
        </authorList>
    </citation>
    <scope>NUCLEOTIDE SEQUENCE [LARGE SCALE GENOMIC DNA]</scope>
    <source>
        <strain evidence="1">WM2013NL</strain>
        <tissue evidence="1">Head and thorax</tissue>
    </source>
</reference>
<comment type="caution">
    <text evidence="1">The sequence shown here is derived from an EMBL/GenBank/DDBJ whole genome shotgun (WGS) entry which is preliminary data.</text>
</comment>
<dbReference type="PANTHER" id="PTHR47510:SF3">
    <property type="entry name" value="ENDO_EXONUCLEASE_PHOSPHATASE DOMAIN-CONTAINING PROTEIN"/>
    <property type="match status" value="1"/>
</dbReference>
<proteinExistence type="predicted"/>